<keyword evidence="2" id="KW-0813">Transport</keyword>
<dbReference type="SUPFAM" id="SSF56815">
    <property type="entry name" value="Sec1/munc18-like (SM) proteins"/>
    <property type="match status" value="1"/>
</dbReference>
<comment type="similarity">
    <text evidence="1">Belongs to the STXBP/unc-18/SEC1 family.</text>
</comment>
<dbReference type="AlphaFoldDB" id="A0A8C0RLS6"/>
<dbReference type="Gene3D" id="3.40.50.1910">
    <property type="match status" value="1"/>
</dbReference>
<dbReference type="Pfam" id="PF00995">
    <property type="entry name" value="Sec1"/>
    <property type="match status" value="1"/>
</dbReference>
<feature type="region of interest" description="Disordered" evidence="3">
    <location>
        <begin position="21"/>
        <end position="53"/>
    </location>
</feature>
<feature type="chain" id="PRO_5034908624" evidence="4">
    <location>
        <begin position="21"/>
        <end position="786"/>
    </location>
</feature>
<sequence>MPNFALAFFFFFLRFPKTRGGPTRAWRDGKGRRAAGGRFTDLSPRPGAPPTASLRRPITLRRVISARPPGPSPSRTTCTVLTVKASRSPVPGSGESRRCEPRTMSAPGVLSFTQQGWEQVLAKVKRALVYLDAACAESLHWGCGASRLLEAVGGPACHLREFEPAAVGGGAEQPKAVFVLSCLLKGRTVETLREIIGRSRFQYCVVVTAVSHAAHLTANHVPAAAAAELEGQPVFEQLEEKLCEWMGNMNYTAEVLHVPLWLAPVAPHLALTPAFASLFPLLPRDVHLLNRARPDKRRLGSLSEVDAAALPPELLLQIRCLVSGLSSLCEHLGVREECFAVGSLSRIIAADLASYAPAKNRRKTAAGRASVVFVDRTLDLTGAAGHHGDNLVEKIISVLPQLPGHTNDVMVNMVELTALQNEEKNQSMIAPGCLAQSNDTAAKALWEALLSTKHKEAVMEVRRHLVEAASRENLPIKMSMGRVTPGQLMSYIQLFKNNLKAIVNHCGLLQLGLATVQTLKHPQTAKWDNFLAFERLLLQSIGESTMSVVLNQLLPMIKPLNQRTKDDYSPEELLILLIYVYSVSGEFTVDKDLGEADEKVKEALARVFCEESELSPLLQKITGCDSSIKLTFHKSKIAVDELFASLRDIAGARNLMKQFKSVYVPGNHTHQASYKPLLKQVVEEIFNPERPDPVDIEHMSSGLTDLLKTGFSMFMKVSRPHPSDHPLLILFVVGGVTVSEAKMLKDLVPSLKPGTQVIVLSTRLLKPLNIPELLFATDRLHPDLGF</sequence>
<dbReference type="GO" id="GO:0015031">
    <property type="term" value="P:protein transport"/>
    <property type="evidence" value="ECO:0007669"/>
    <property type="project" value="UniProtKB-KW"/>
</dbReference>
<dbReference type="Proteomes" id="UP000694429">
    <property type="component" value="Chromosome 13"/>
</dbReference>
<dbReference type="InterPro" id="IPR001619">
    <property type="entry name" value="Sec1-like"/>
</dbReference>
<reference evidence="5" key="2">
    <citation type="submission" date="2025-08" db="UniProtKB">
        <authorList>
            <consortium name="Ensembl"/>
        </authorList>
    </citation>
    <scope>IDENTIFICATION</scope>
</reference>
<accession>A0A8C0RLS6</accession>
<keyword evidence="4" id="KW-0732">Signal</keyword>
<evidence type="ECO:0000256" key="2">
    <source>
        <dbReference type="ARBA" id="ARBA00022927"/>
    </source>
</evidence>
<evidence type="ECO:0000256" key="3">
    <source>
        <dbReference type="SAM" id="MobiDB-lite"/>
    </source>
</evidence>
<evidence type="ECO:0000313" key="6">
    <source>
        <dbReference type="Proteomes" id="UP000694429"/>
    </source>
</evidence>
<feature type="signal peptide" evidence="4">
    <location>
        <begin position="1"/>
        <end position="20"/>
    </location>
</feature>
<dbReference type="GO" id="GO:0016192">
    <property type="term" value="P:vesicle-mediated transport"/>
    <property type="evidence" value="ECO:0007669"/>
    <property type="project" value="InterPro"/>
</dbReference>
<dbReference type="Ensembl" id="ENSCAFT00030030691.1">
    <property type="protein sequence ID" value="ENSCAFP00030026772.1"/>
    <property type="gene ID" value="ENSCAFG00030016614.1"/>
</dbReference>
<keyword evidence="2" id="KW-0653">Protein transport</keyword>
<name>A0A8C0RLS6_CANLF</name>
<dbReference type="InterPro" id="IPR027482">
    <property type="entry name" value="Sec1-like_dom2"/>
</dbReference>
<protein>
    <submittedName>
        <fullName evidence="5">Sec1 family domain containing 2</fullName>
    </submittedName>
</protein>
<evidence type="ECO:0000313" key="5">
    <source>
        <dbReference type="Ensembl" id="ENSCAFP00030026772.1"/>
    </source>
</evidence>
<reference evidence="5" key="1">
    <citation type="submission" date="2019-03" db="EMBL/GenBank/DDBJ databases">
        <authorList>
            <person name="Warren W.C."/>
            <person name="Johnson G.S."/>
        </authorList>
    </citation>
    <scope>NUCLEOTIDE SEQUENCE [LARGE SCALE GENOMIC DNA]</scope>
    <source>
        <strain evidence="5">Basenji</strain>
    </source>
</reference>
<proteinExistence type="inferred from homology"/>
<evidence type="ECO:0000256" key="4">
    <source>
        <dbReference type="SAM" id="SignalP"/>
    </source>
</evidence>
<evidence type="ECO:0000256" key="1">
    <source>
        <dbReference type="ARBA" id="ARBA00009884"/>
    </source>
</evidence>
<organism evidence="5 6">
    <name type="scientific">Canis lupus familiaris</name>
    <name type="common">Dog</name>
    <name type="synonym">Canis familiaris</name>
    <dbReference type="NCBI Taxonomy" id="9615"/>
    <lineage>
        <taxon>Eukaryota</taxon>
        <taxon>Metazoa</taxon>
        <taxon>Chordata</taxon>
        <taxon>Craniata</taxon>
        <taxon>Vertebrata</taxon>
        <taxon>Euteleostomi</taxon>
        <taxon>Mammalia</taxon>
        <taxon>Eutheria</taxon>
        <taxon>Laurasiatheria</taxon>
        <taxon>Carnivora</taxon>
        <taxon>Caniformia</taxon>
        <taxon>Canidae</taxon>
        <taxon>Canis</taxon>
    </lineage>
</organism>
<dbReference type="InterPro" id="IPR036045">
    <property type="entry name" value="Sec1-like_sf"/>
</dbReference>
<dbReference type="PANTHER" id="PTHR11679">
    <property type="entry name" value="VESICLE PROTEIN SORTING-ASSOCIATED"/>
    <property type="match status" value="1"/>
</dbReference>